<feature type="domain" description="Reverse transcriptase zinc-binding" evidence="1">
    <location>
        <begin position="113"/>
        <end position="153"/>
    </location>
</feature>
<proteinExistence type="predicted"/>
<evidence type="ECO:0000313" key="3">
    <source>
        <dbReference type="Proteomes" id="UP001341281"/>
    </source>
</evidence>
<name>A0AAQ3SIJ5_PASNO</name>
<evidence type="ECO:0000313" key="2">
    <source>
        <dbReference type="EMBL" id="WVZ54676.1"/>
    </source>
</evidence>
<sequence length="210" mass="24731">MLSILVQLMGMKDLFLSFSSFKVQNDHCVRFWEDSWKGNKLFMELFPNLHRIVRKKCTVANVPFLNISFRKALTGDNLKSWFELVLKVANVSLVERTDKFRRDLNKGGPTRVILTKDNLAKRKWNGNTSGYFCSAGETIKHLFFDCHMAKSIWNTLFLTIRIKPPNNLYVRLFGYVRTMWVIYRGTYWLRSWSPLCNKEERGQLKMGCNK</sequence>
<dbReference type="Pfam" id="PF13966">
    <property type="entry name" value="zf-RVT"/>
    <property type="match status" value="1"/>
</dbReference>
<dbReference type="Proteomes" id="UP001341281">
    <property type="component" value="Chromosome 01"/>
</dbReference>
<feature type="non-terminal residue" evidence="2">
    <location>
        <position position="1"/>
    </location>
</feature>
<gene>
    <name evidence="2" type="ORF">U9M48_005440</name>
</gene>
<dbReference type="AlphaFoldDB" id="A0AAQ3SIJ5"/>
<dbReference type="InterPro" id="IPR026960">
    <property type="entry name" value="RVT-Znf"/>
</dbReference>
<keyword evidence="3" id="KW-1185">Reference proteome</keyword>
<organism evidence="2 3">
    <name type="scientific">Paspalum notatum var. saurae</name>
    <dbReference type="NCBI Taxonomy" id="547442"/>
    <lineage>
        <taxon>Eukaryota</taxon>
        <taxon>Viridiplantae</taxon>
        <taxon>Streptophyta</taxon>
        <taxon>Embryophyta</taxon>
        <taxon>Tracheophyta</taxon>
        <taxon>Spermatophyta</taxon>
        <taxon>Magnoliopsida</taxon>
        <taxon>Liliopsida</taxon>
        <taxon>Poales</taxon>
        <taxon>Poaceae</taxon>
        <taxon>PACMAD clade</taxon>
        <taxon>Panicoideae</taxon>
        <taxon>Andropogonodae</taxon>
        <taxon>Paspaleae</taxon>
        <taxon>Paspalinae</taxon>
        <taxon>Paspalum</taxon>
    </lineage>
</organism>
<accession>A0AAQ3SIJ5</accession>
<reference evidence="2 3" key="1">
    <citation type="submission" date="2024-02" db="EMBL/GenBank/DDBJ databases">
        <title>High-quality chromosome-scale genome assembly of Pensacola bahiagrass (Paspalum notatum Flugge var. saurae).</title>
        <authorList>
            <person name="Vega J.M."/>
            <person name="Podio M."/>
            <person name="Orjuela J."/>
            <person name="Siena L.A."/>
            <person name="Pessino S.C."/>
            <person name="Combes M.C."/>
            <person name="Mariac C."/>
            <person name="Albertini E."/>
            <person name="Pupilli F."/>
            <person name="Ortiz J.P.A."/>
            <person name="Leblanc O."/>
        </authorList>
    </citation>
    <scope>NUCLEOTIDE SEQUENCE [LARGE SCALE GENOMIC DNA]</scope>
    <source>
        <strain evidence="2">R1</strain>
        <tissue evidence="2">Leaf</tissue>
    </source>
</reference>
<protein>
    <recommendedName>
        <fullName evidence="1">Reverse transcriptase zinc-binding domain-containing protein</fullName>
    </recommendedName>
</protein>
<dbReference type="EMBL" id="CP144745">
    <property type="protein sequence ID" value="WVZ54676.1"/>
    <property type="molecule type" value="Genomic_DNA"/>
</dbReference>
<evidence type="ECO:0000259" key="1">
    <source>
        <dbReference type="Pfam" id="PF13966"/>
    </source>
</evidence>